<dbReference type="STRING" id="4846.A0A367KI16"/>
<comment type="caution">
    <text evidence="4">The sequence shown here is derived from an EMBL/GenBank/DDBJ whole genome shotgun (WGS) entry which is preliminary data.</text>
</comment>
<evidence type="ECO:0000256" key="3">
    <source>
        <dbReference type="SAM" id="MobiDB-lite"/>
    </source>
</evidence>
<protein>
    <recommendedName>
        <fullName evidence="6">Leucine-zipper-like transcriptional regulator 1</fullName>
    </recommendedName>
</protein>
<dbReference type="AlphaFoldDB" id="A0A367KI16"/>
<dbReference type="Pfam" id="PF24681">
    <property type="entry name" value="Kelch_KLHDC2_KLHL20_DRC7"/>
    <property type="match status" value="1"/>
</dbReference>
<name>A0A367KI16_RHIST</name>
<keyword evidence="1" id="KW-0880">Kelch repeat</keyword>
<dbReference type="Gene3D" id="2.120.10.80">
    <property type="entry name" value="Kelch-type beta propeller"/>
    <property type="match status" value="1"/>
</dbReference>
<keyword evidence="2" id="KW-0677">Repeat</keyword>
<proteinExistence type="predicted"/>
<accession>A0A367KI16</accession>
<gene>
    <name evidence="4" type="ORF">CU098_011567</name>
</gene>
<evidence type="ECO:0000256" key="2">
    <source>
        <dbReference type="ARBA" id="ARBA00022737"/>
    </source>
</evidence>
<reference evidence="4 5" key="1">
    <citation type="journal article" date="2018" name="G3 (Bethesda)">
        <title>Phylogenetic and Phylogenomic Definition of Rhizopus Species.</title>
        <authorList>
            <person name="Gryganskyi A.P."/>
            <person name="Golan J."/>
            <person name="Dolatabadi S."/>
            <person name="Mondo S."/>
            <person name="Robb S."/>
            <person name="Idnurm A."/>
            <person name="Muszewska A."/>
            <person name="Steczkiewicz K."/>
            <person name="Masonjones S."/>
            <person name="Liao H.L."/>
            <person name="Gajdeczka M.T."/>
            <person name="Anike F."/>
            <person name="Vuek A."/>
            <person name="Anishchenko I.M."/>
            <person name="Voigt K."/>
            <person name="de Hoog G.S."/>
            <person name="Smith M.E."/>
            <person name="Heitman J."/>
            <person name="Vilgalys R."/>
            <person name="Stajich J.E."/>
        </authorList>
    </citation>
    <scope>NUCLEOTIDE SEQUENCE [LARGE SCALE GENOMIC DNA]</scope>
    <source>
        <strain evidence="4 5">LSU 92-RS-03</strain>
    </source>
</reference>
<evidence type="ECO:0000256" key="1">
    <source>
        <dbReference type="ARBA" id="ARBA00022441"/>
    </source>
</evidence>
<evidence type="ECO:0008006" key="6">
    <source>
        <dbReference type="Google" id="ProtNLM"/>
    </source>
</evidence>
<dbReference type="PANTHER" id="PTHR46093:SF3">
    <property type="entry name" value="ACYL-COA-BINDING DOMAIN-CONTAINING PROTEIN 4"/>
    <property type="match status" value="1"/>
</dbReference>
<sequence length="331" mass="37016">MAVPISETSPFSTTPSTASPMDRSFSPIPTPTKSISNFYPTPTTHLSYETFNNKKKSMFETRVERDKHQLVTGYAPSPAMYWSRPDMFGMRPPKLRAHASAEYNGNMYVFGGTSKTLCSDTLYVLDLGKIIDTFTWSAPRTYGTPPPACRAHSLLAHPKNGKLYLFGGGDGQRYYRHFYMLDIETMTWSCPRTTGPKPSERRAHAAVIWQQDMYVFGGGDGAKALNDLHKLDLKTWVWSPVQTTGDQPDSRGYHTGNMVGDKLVVFGGSDGKECFGDIHVLDLPTRVWKMVDLDHTMPRLSHTTLHVGSFLFILAGHDGAKYCNELVMLNL</sequence>
<dbReference type="PANTHER" id="PTHR46093">
    <property type="entry name" value="ACYL-COA-BINDING DOMAIN-CONTAINING PROTEIN 5"/>
    <property type="match status" value="1"/>
</dbReference>
<organism evidence="4 5">
    <name type="scientific">Rhizopus stolonifer</name>
    <name type="common">Rhizopus nigricans</name>
    <dbReference type="NCBI Taxonomy" id="4846"/>
    <lineage>
        <taxon>Eukaryota</taxon>
        <taxon>Fungi</taxon>
        <taxon>Fungi incertae sedis</taxon>
        <taxon>Mucoromycota</taxon>
        <taxon>Mucoromycotina</taxon>
        <taxon>Mucoromycetes</taxon>
        <taxon>Mucorales</taxon>
        <taxon>Mucorineae</taxon>
        <taxon>Rhizopodaceae</taxon>
        <taxon>Rhizopus</taxon>
    </lineage>
</organism>
<feature type="region of interest" description="Disordered" evidence="3">
    <location>
        <begin position="1"/>
        <end position="27"/>
    </location>
</feature>
<dbReference type="SUPFAM" id="SSF117281">
    <property type="entry name" value="Kelch motif"/>
    <property type="match status" value="1"/>
</dbReference>
<feature type="non-terminal residue" evidence="4">
    <location>
        <position position="331"/>
    </location>
</feature>
<evidence type="ECO:0000313" key="4">
    <source>
        <dbReference type="EMBL" id="RCI01492.1"/>
    </source>
</evidence>
<dbReference type="Proteomes" id="UP000253551">
    <property type="component" value="Unassembled WGS sequence"/>
</dbReference>
<evidence type="ECO:0000313" key="5">
    <source>
        <dbReference type="Proteomes" id="UP000253551"/>
    </source>
</evidence>
<feature type="compositionally biased region" description="Low complexity" evidence="3">
    <location>
        <begin position="1"/>
        <end position="20"/>
    </location>
</feature>
<keyword evidence="5" id="KW-1185">Reference proteome</keyword>
<dbReference type="InterPro" id="IPR015915">
    <property type="entry name" value="Kelch-typ_b-propeller"/>
</dbReference>
<dbReference type="OrthoDB" id="10251809at2759"/>
<dbReference type="EMBL" id="PJQM01001735">
    <property type="protein sequence ID" value="RCI01492.1"/>
    <property type="molecule type" value="Genomic_DNA"/>
</dbReference>